<accession>A0A0F9Q322</accession>
<dbReference type="AlphaFoldDB" id="A0A0F9Q322"/>
<protein>
    <recommendedName>
        <fullName evidence="2">Nucleotide-diphospho-sugar transferase domain-containing protein</fullName>
    </recommendedName>
</protein>
<comment type="caution">
    <text evidence="1">The sequence shown here is derived from an EMBL/GenBank/DDBJ whole genome shotgun (WGS) entry which is preliminary data.</text>
</comment>
<dbReference type="EMBL" id="LAZR01001935">
    <property type="protein sequence ID" value="KKN36889.1"/>
    <property type="molecule type" value="Genomic_DNA"/>
</dbReference>
<evidence type="ECO:0008006" key="2">
    <source>
        <dbReference type="Google" id="ProtNLM"/>
    </source>
</evidence>
<dbReference type="SUPFAM" id="SSF53448">
    <property type="entry name" value="Nucleotide-diphospho-sugar transferases"/>
    <property type="match status" value="1"/>
</dbReference>
<proteinExistence type="predicted"/>
<sequence length="296" mass="34728">MTDVCMMFAFIQPPCKGDRPFEKDYYKMTKMCITSLIQTGFNASRILCVTAEEYHANKLSRKFGIMTRVCPDIPPEFRRSVKKNPMNYFFFKPIAYFHMVPKSLSENTVMAFCDVDALFKRNPDKLLMEPENDIWALRGTSMPRVPKDPTIRAKYKRQSKPRMIYKDLKRFYRLFGEGAMAHLQLIYKYPLPKLALFSGMVAIKPHIYSKLISTWYEMSCIIAQRDDLNEGGDQETLSAAAWHLGLSMGRGRKAVKGYCKQYASGRKSEMIKDYKKFRPIIKRRRLRRQRQEEQVK</sequence>
<name>A0A0F9Q322_9ZZZZ</name>
<dbReference type="InterPro" id="IPR029044">
    <property type="entry name" value="Nucleotide-diphossugar_trans"/>
</dbReference>
<gene>
    <name evidence="1" type="ORF">LCGC14_0768990</name>
</gene>
<reference evidence="1" key="1">
    <citation type="journal article" date="2015" name="Nature">
        <title>Complex archaea that bridge the gap between prokaryotes and eukaryotes.</title>
        <authorList>
            <person name="Spang A."/>
            <person name="Saw J.H."/>
            <person name="Jorgensen S.L."/>
            <person name="Zaremba-Niedzwiedzka K."/>
            <person name="Martijn J."/>
            <person name="Lind A.E."/>
            <person name="van Eijk R."/>
            <person name="Schleper C."/>
            <person name="Guy L."/>
            <person name="Ettema T.J."/>
        </authorList>
    </citation>
    <scope>NUCLEOTIDE SEQUENCE</scope>
</reference>
<evidence type="ECO:0000313" key="1">
    <source>
        <dbReference type="EMBL" id="KKN36889.1"/>
    </source>
</evidence>
<organism evidence="1">
    <name type="scientific">marine sediment metagenome</name>
    <dbReference type="NCBI Taxonomy" id="412755"/>
    <lineage>
        <taxon>unclassified sequences</taxon>
        <taxon>metagenomes</taxon>
        <taxon>ecological metagenomes</taxon>
    </lineage>
</organism>